<accession>A0A0G4JXJ5</accession>
<reference evidence="2" key="1">
    <citation type="submission" date="2015-01" db="EMBL/GenBank/DDBJ databases">
        <authorList>
            <person name="Paterson Steve"/>
        </authorList>
    </citation>
    <scope>NUCLEOTIDE SEQUENCE [LARGE SCALE GENOMIC DNA]</scope>
    <source>
        <strain evidence="2">OBR1</strain>
    </source>
</reference>
<gene>
    <name evidence="1" type="ORF">BN1221_03100c</name>
</gene>
<dbReference type="AlphaFoldDB" id="A0A0G4JXJ5"/>
<dbReference type="STRING" id="1109412.BN1221_03100c"/>
<keyword evidence="2" id="KW-1185">Reference proteome</keyword>
<evidence type="ECO:0000313" key="2">
    <source>
        <dbReference type="Proteomes" id="UP000044377"/>
    </source>
</evidence>
<dbReference type="RefSeq" id="WP_197088985.1">
    <property type="nucleotide sequence ID" value="NZ_CGIG01000001.1"/>
</dbReference>
<dbReference type="Proteomes" id="UP000044377">
    <property type="component" value="Unassembled WGS sequence"/>
</dbReference>
<organism evidence="1 2">
    <name type="scientific">Brenneria goodwinii</name>
    <dbReference type="NCBI Taxonomy" id="1109412"/>
    <lineage>
        <taxon>Bacteria</taxon>
        <taxon>Pseudomonadati</taxon>
        <taxon>Pseudomonadota</taxon>
        <taxon>Gammaproteobacteria</taxon>
        <taxon>Enterobacterales</taxon>
        <taxon>Pectobacteriaceae</taxon>
        <taxon>Brenneria</taxon>
    </lineage>
</organism>
<evidence type="ECO:0000313" key="1">
    <source>
        <dbReference type="EMBL" id="CPR18238.1"/>
    </source>
</evidence>
<name>A0A0G4JXJ5_9GAMM</name>
<proteinExistence type="predicted"/>
<protein>
    <submittedName>
        <fullName evidence="1">Uncharacterized protein</fullName>
    </submittedName>
</protein>
<dbReference type="EMBL" id="CGIG01000001">
    <property type="protein sequence ID" value="CPR18238.1"/>
    <property type="molecule type" value="Genomic_DNA"/>
</dbReference>
<sequence>MLNFNLPQNIRAKIETITLEQAAEGYAKMMRSEARFRMVMTIEELAG</sequence>